<organism evidence="1 2">
    <name type="scientific">SAR86 cluster bacterium</name>
    <dbReference type="NCBI Taxonomy" id="2030880"/>
    <lineage>
        <taxon>Bacteria</taxon>
        <taxon>Pseudomonadati</taxon>
        <taxon>Pseudomonadota</taxon>
        <taxon>Gammaproteobacteria</taxon>
        <taxon>SAR86 cluster</taxon>
    </lineage>
</organism>
<reference evidence="2" key="1">
    <citation type="submission" date="2017-08" db="EMBL/GenBank/DDBJ databases">
        <title>A dynamic microbial community with high functional redundancy inhabits the cold, oxic subseafloor aquifer.</title>
        <authorList>
            <person name="Tully B.J."/>
            <person name="Wheat C.G."/>
            <person name="Glazer B.T."/>
            <person name="Huber J.A."/>
        </authorList>
    </citation>
    <scope>NUCLEOTIDE SEQUENCE [LARGE SCALE GENOMIC DNA]</scope>
</reference>
<dbReference type="PROSITE" id="PS51257">
    <property type="entry name" value="PROKAR_LIPOPROTEIN"/>
    <property type="match status" value="1"/>
</dbReference>
<gene>
    <name evidence="1" type="ORF">COB20_02365</name>
</gene>
<accession>A0A2A4XEA2</accession>
<keyword evidence="1" id="KW-0378">Hydrolase</keyword>
<dbReference type="GO" id="GO:0004177">
    <property type="term" value="F:aminopeptidase activity"/>
    <property type="evidence" value="ECO:0007669"/>
    <property type="project" value="UniProtKB-KW"/>
</dbReference>
<keyword evidence="1" id="KW-0645">Protease</keyword>
<dbReference type="PIRSF" id="PIRSF029285">
    <property type="entry name" value="Aminopept"/>
    <property type="match status" value="1"/>
</dbReference>
<dbReference type="Proteomes" id="UP000218767">
    <property type="component" value="Unassembled WGS sequence"/>
</dbReference>
<keyword evidence="1" id="KW-0031">Aminopeptidase</keyword>
<dbReference type="InterPro" id="IPR014553">
    <property type="entry name" value="Aminopept"/>
</dbReference>
<name>A0A2A4XEA2_9GAMM</name>
<evidence type="ECO:0000313" key="2">
    <source>
        <dbReference type="Proteomes" id="UP000218767"/>
    </source>
</evidence>
<dbReference type="EMBL" id="NVUL01000007">
    <property type="protein sequence ID" value="PCI80958.1"/>
    <property type="molecule type" value="Genomic_DNA"/>
</dbReference>
<protein>
    <submittedName>
        <fullName evidence="1">Aminopeptidase</fullName>
    </submittedName>
</protein>
<comment type="caution">
    <text evidence="1">The sequence shown here is derived from an EMBL/GenBank/DDBJ whole genome shotgun (WGS) entry which is preliminary data.</text>
</comment>
<dbReference type="Pfam" id="PF10023">
    <property type="entry name" value="Aminopep"/>
    <property type="match status" value="1"/>
</dbReference>
<proteinExistence type="predicted"/>
<dbReference type="AlphaFoldDB" id="A0A2A4XEA2"/>
<evidence type="ECO:0000313" key="1">
    <source>
        <dbReference type="EMBL" id="PCI80958.1"/>
    </source>
</evidence>
<sequence>MQNVRRLLRSNGVKAALLVLLSIALVSCETVGYYSQAARGQLTIVFGREDIQRLVEQQDLPDELQEKFARVLDIREFAESELGLPVGSNYSSYVDIEREHVVWNVFAAPEFSVDPVNWCYPIAGCVAYRGYFSEQSALSYAAKLEEDGFDVYTGGVDAYSTLGWFEDSLLSTVLKRADYQLAGLIFHELAHQLVYLPGDTTFNESFATAVEREGVRRWLTQSNEVSNIDAALLDYDRQRQFVDLVTDYRDRFESLYQLDLNEFSMRNQKLELQQAMREEYAALKQQWQGYEGYDGWFSESLNNAQLSTVASYNDLLPFFAVVFEQSNQNFSAFYTEVGRIADLPERERIELVAAIE</sequence>